<keyword evidence="3" id="KW-1185">Reference proteome</keyword>
<dbReference type="Pfam" id="PF13577">
    <property type="entry name" value="SnoaL_4"/>
    <property type="match status" value="1"/>
</dbReference>
<dbReference type="Proteomes" id="UP001216390">
    <property type="component" value="Chromosome"/>
</dbReference>
<dbReference type="CDD" id="cd00531">
    <property type="entry name" value="NTF2_like"/>
    <property type="match status" value="1"/>
</dbReference>
<dbReference type="AlphaFoldDB" id="A0AAE9YDV8"/>
<organism evidence="2 3">
    <name type="scientific">Iamia majanohamensis</name>
    <dbReference type="NCBI Taxonomy" id="467976"/>
    <lineage>
        <taxon>Bacteria</taxon>
        <taxon>Bacillati</taxon>
        <taxon>Actinomycetota</taxon>
        <taxon>Acidimicrobiia</taxon>
        <taxon>Acidimicrobiales</taxon>
        <taxon>Iamiaceae</taxon>
        <taxon>Iamia</taxon>
    </lineage>
</organism>
<gene>
    <name evidence="2" type="ORF">PO878_16195</name>
</gene>
<dbReference type="KEGG" id="ima:PO878_16195"/>
<proteinExistence type="predicted"/>
<evidence type="ECO:0000259" key="1">
    <source>
        <dbReference type="Pfam" id="PF13577"/>
    </source>
</evidence>
<protein>
    <submittedName>
        <fullName evidence="2">Nuclear transport factor 2 family protein</fullName>
    </submittedName>
</protein>
<reference evidence="2" key="1">
    <citation type="submission" date="2023-01" db="EMBL/GenBank/DDBJ databases">
        <title>The diversity of Class Acidimicrobiia in South China Sea sediment environments and the proposal of Iamia marina sp. nov., a novel species of the genus Iamia.</title>
        <authorList>
            <person name="He Y."/>
            <person name="Tian X."/>
        </authorList>
    </citation>
    <scope>NUCLEOTIDE SEQUENCE</scope>
    <source>
        <strain evidence="2">DSM 19957</strain>
    </source>
</reference>
<evidence type="ECO:0000313" key="2">
    <source>
        <dbReference type="EMBL" id="WCO66041.1"/>
    </source>
</evidence>
<dbReference type="Gene3D" id="3.10.450.50">
    <property type="match status" value="1"/>
</dbReference>
<evidence type="ECO:0000313" key="3">
    <source>
        <dbReference type="Proteomes" id="UP001216390"/>
    </source>
</evidence>
<name>A0AAE9YDV8_9ACTN</name>
<feature type="domain" description="SnoaL-like" evidence="1">
    <location>
        <begin position="2"/>
        <end position="127"/>
    </location>
</feature>
<dbReference type="RefSeq" id="WP_272735567.1">
    <property type="nucleotide sequence ID" value="NZ_CP116942.1"/>
</dbReference>
<dbReference type="InterPro" id="IPR037401">
    <property type="entry name" value="SnoaL-like"/>
</dbReference>
<dbReference type="SUPFAM" id="SSF54427">
    <property type="entry name" value="NTF2-like"/>
    <property type="match status" value="1"/>
</dbReference>
<sequence>MAEAHEEIRNLLGRYCEAMDGADWPAVGALFARARLTEEHGHVVAEGAEAVQALYEGGTRLQDGSPGTRHVTSGSIIDLDPDGRGASVRSSYVVLQAAPGLPLQPIISGRYRDRFAPGPDGWHFTERCFLVDQVGDLSHHLTYTLDL</sequence>
<dbReference type="InterPro" id="IPR032710">
    <property type="entry name" value="NTF2-like_dom_sf"/>
</dbReference>
<dbReference type="EMBL" id="CP116942">
    <property type="protein sequence ID" value="WCO66041.1"/>
    <property type="molecule type" value="Genomic_DNA"/>
</dbReference>
<accession>A0AAE9YDV8</accession>